<sequence length="92" mass="10885">MSKHPTLYDIEQISIQVFNKYFSVDTLSYYIIGSDKFRIVKGEPQEEDMVNVNVSEINNYWDVFFICVNGVHASLFLKWMRQDKMSTLTHIQ</sequence>
<evidence type="ECO:0000313" key="1">
    <source>
        <dbReference type="EMBL" id="KAK8845918.1"/>
    </source>
</evidence>
<dbReference type="EMBL" id="JAPFFF010000030">
    <property type="protein sequence ID" value="KAK8845918.1"/>
    <property type="molecule type" value="Genomic_DNA"/>
</dbReference>
<comment type="caution">
    <text evidence="1">The sequence shown here is derived from an EMBL/GenBank/DDBJ whole genome shotgun (WGS) entry which is preliminary data.</text>
</comment>
<accession>A0ABR2HEV8</accession>
<keyword evidence="2" id="KW-1185">Reference proteome</keyword>
<dbReference type="Proteomes" id="UP001470230">
    <property type="component" value="Unassembled WGS sequence"/>
</dbReference>
<protein>
    <submittedName>
        <fullName evidence="1">Uncharacterized protein</fullName>
    </submittedName>
</protein>
<organism evidence="1 2">
    <name type="scientific">Tritrichomonas musculus</name>
    <dbReference type="NCBI Taxonomy" id="1915356"/>
    <lineage>
        <taxon>Eukaryota</taxon>
        <taxon>Metamonada</taxon>
        <taxon>Parabasalia</taxon>
        <taxon>Tritrichomonadida</taxon>
        <taxon>Tritrichomonadidae</taxon>
        <taxon>Tritrichomonas</taxon>
    </lineage>
</organism>
<name>A0ABR2HEV8_9EUKA</name>
<reference evidence="1 2" key="1">
    <citation type="submission" date="2024-04" db="EMBL/GenBank/DDBJ databases">
        <title>Tritrichomonas musculus Genome.</title>
        <authorList>
            <person name="Alves-Ferreira E."/>
            <person name="Grigg M."/>
            <person name="Lorenzi H."/>
            <person name="Galac M."/>
        </authorList>
    </citation>
    <scope>NUCLEOTIDE SEQUENCE [LARGE SCALE GENOMIC DNA]</scope>
    <source>
        <strain evidence="1 2">EAF2021</strain>
    </source>
</reference>
<evidence type="ECO:0000313" key="2">
    <source>
        <dbReference type="Proteomes" id="UP001470230"/>
    </source>
</evidence>
<gene>
    <name evidence="1" type="ORF">M9Y10_020850</name>
</gene>
<proteinExistence type="predicted"/>